<gene>
    <name evidence="1" type="ORF">ANN_07022</name>
</gene>
<organism evidence="1 2">
    <name type="scientific">Periplaneta americana</name>
    <name type="common">American cockroach</name>
    <name type="synonym">Blatta americana</name>
    <dbReference type="NCBI Taxonomy" id="6978"/>
    <lineage>
        <taxon>Eukaryota</taxon>
        <taxon>Metazoa</taxon>
        <taxon>Ecdysozoa</taxon>
        <taxon>Arthropoda</taxon>
        <taxon>Hexapoda</taxon>
        <taxon>Insecta</taxon>
        <taxon>Pterygota</taxon>
        <taxon>Neoptera</taxon>
        <taxon>Polyneoptera</taxon>
        <taxon>Dictyoptera</taxon>
        <taxon>Blattodea</taxon>
        <taxon>Blattoidea</taxon>
        <taxon>Blattidae</taxon>
        <taxon>Blattinae</taxon>
        <taxon>Periplaneta</taxon>
    </lineage>
</organism>
<evidence type="ECO:0000313" key="1">
    <source>
        <dbReference type="EMBL" id="KAJ4445221.1"/>
    </source>
</evidence>
<keyword evidence="2" id="KW-1185">Reference proteome</keyword>
<name>A0ABQ8TGH9_PERAM</name>
<comment type="caution">
    <text evidence="1">The sequence shown here is derived from an EMBL/GenBank/DDBJ whole genome shotgun (WGS) entry which is preliminary data.</text>
</comment>
<dbReference type="EMBL" id="JAJSOF020000011">
    <property type="protein sequence ID" value="KAJ4445221.1"/>
    <property type="molecule type" value="Genomic_DNA"/>
</dbReference>
<sequence length="84" mass="9109">MAGLCEGGNEPPGSLKARHLPNRIHKLLAARSVHYIKTSITRGGLLDPTFRLLWTGNPYMQMKLPTELGTLTTTSPAAFYGGIT</sequence>
<proteinExistence type="predicted"/>
<reference evidence="1 2" key="1">
    <citation type="journal article" date="2022" name="Allergy">
        <title>Genome assembly and annotation of Periplaneta americana reveal a comprehensive cockroach allergen profile.</title>
        <authorList>
            <person name="Wang L."/>
            <person name="Xiong Q."/>
            <person name="Saelim N."/>
            <person name="Wang L."/>
            <person name="Nong W."/>
            <person name="Wan A.T."/>
            <person name="Shi M."/>
            <person name="Liu X."/>
            <person name="Cao Q."/>
            <person name="Hui J.H.L."/>
            <person name="Sookrung N."/>
            <person name="Leung T.F."/>
            <person name="Tungtrongchitr A."/>
            <person name="Tsui S.K.W."/>
        </authorList>
    </citation>
    <scope>NUCLEOTIDE SEQUENCE [LARGE SCALE GENOMIC DNA]</scope>
    <source>
        <strain evidence="1">PWHHKU_190912</strain>
    </source>
</reference>
<dbReference type="Proteomes" id="UP001148838">
    <property type="component" value="Unassembled WGS sequence"/>
</dbReference>
<accession>A0ABQ8TGH9</accession>
<evidence type="ECO:0000313" key="2">
    <source>
        <dbReference type="Proteomes" id="UP001148838"/>
    </source>
</evidence>
<protein>
    <submittedName>
        <fullName evidence="1">Uncharacterized protein</fullName>
    </submittedName>
</protein>